<feature type="domain" description="tRNA (guanine(10)-N(2))-methyltransferase TRMT11 N-terminal" evidence="5">
    <location>
        <begin position="19"/>
        <end position="200"/>
    </location>
</feature>
<evidence type="ECO:0000256" key="1">
    <source>
        <dbReference type="ARBA" id="ARBA00022603"/>
    </source>
</evidence>
<reference evidence="6" key="1">
    <citation type="submission" date="2021-01" db="EMBL/GenBank/DDBJ databases">
        <authorList>
            <person name="Corre E."/>
            <person name="Pelletier E."/>
            <person name="Niang G."/>
            <person name="Scheremetjew M."/>
            <person name="Finn R."/>
            <person name="Kale V."/>
            <person name="Holt S."/>
            <person name="Cochrane G."/>
            <person name="Meng A."/>
            <person name="Brown T."/>
            <person name="Cohen L."/>
        </authorList>
    </citation>
    <scope>NUCLEOTIDE SEQUENCE</scope>
</reference>
<dbReference type="GO" id="GO:0008168">
    <property type="term" value="F:methyltransferase activity"/>
    <property type="evidence" value="ECO:0007669"/>
    <property type="project" value="UniProtKB-KW"/>
</dbReference>
<dbReference type="GO" id="GO:0003676">
    <property type="term" value="F:nucleic acid binding"/>
    <property type="evidence" value="ECO:0007669"/>
    <property type="project" value="InterPro"/>
</dbReference>
<gene>
    <name evidence="6" type="ORF">NSCI0253_LOCUS15404</name>
</gene>
<dbReference type="Pfam" id="PF25904">
    <property type="entry name" value="Tmrp11_N"/>
    <property type="match status" value="1"/>
</dbReference>
<dbReference type="GO" id="GO:0005737">
    <property type="term" value="C:cytoplasm"/>
    <property type="evidence" value="ECO:0007669"/>
    <property type="project" value="TreeGrafter"/>
</dbReference>
<keyword evidence="2" id="KW-0808">Transferase</keyword>
<evidence type="ECO:0000256" key="3">
    <source>
        <dbReference type="SAM" id="MobiDB-lite"/>
    </source>
</evidence>
<keyword evidence="1" id="KW-0489">Methyltransferase</keyword>
<dbReference type="Gene3D" id="3.40.50.150">
    <property type="entry name" value="Vaccinia Virus protein VP39"/>
    <property type="match status" value="2"/>
</dbReference>
<evidence type="ECO:0000256" key="2">
    <source>
        <dbReference type="ARBA" id="ARBA00022679"/>
    </source>
</evidence>
<dbReference type="GO" id="GO:0043527">
    <property type="term" value="C:tRNA methyltransferase complex"/>
    <property type="evidence" value="ECO:0007669"/>
    <property type="project" value="UniProtKB-ARBA"/>
</dbReference>
<dbReference type="PROSITE" id="PS00092">
    <property type="entry name" value="N6_MTASE"/>
    <property type="match status" value="1"/>
</dbReference>
<evidence type="ECO:0000259" key="4">
    <source>
        <dbReference type="Pfam" id="PF01170"/>
    </source>
</evidence>
<sequence>MDSDVVPCSVSANGVGLREFLVLFVRHINYYNMRFQEFEALAAMHGVPRSLLYVDGSDVVGSALCDSPLAIVRLPSEEVARSICERSVLVKAVIELWGTGPSVEDTFIDVEARSPRKWRRQFTKPPLSFRIRPESFGTTLQGEEKLELVEASKALFEGDESADLQNPDTTLWLIKEHGLHDGKGESVLRSVYFGRQVAAARSTDKKRSGAHGAYFHKYELSKRAVLGPTTMDNELSFIMANVAQVRCASTVFDPFSGTCGLLIAAAHFGAATFGAEIDIRVTHGFCVTYVKNKDAAEQVASKRKAQSRASDCGSSHAESDIISEDAATGTSSPLDLNARTKATDGASRRAGAGGATRHDVFTNFFQYGLRLPEIVLCDNARQPWRQVATGWADAIVTDPPYGIRAASKKQGREGEALTPLDEKNYIPPKVQYETDAALQDLLSMAAGALRDGGRLVYLLPIDLAWLLGIERQTDPSLRSAVLPKGKRPQKDPRLCVSETTRDPLLIDEKRYTPILPVHPELEPVGASLQVLCGGLGRLLVTLRRRPRG</sequence>
<dbReference type="EMBL" id="HBFQ01021973">
    <property type="protein sequence ID" value="CAD8841056.1"/>
    <property type="molecule type" value="Transcribed_RNA"/>
</dbReference>
<dbReference type="GO" id="GO:0032259">
    <property type="term" value="P:methylation"/>
    <property type="evidence" value="ECO:0007669"/>
    <property type="project" value="UniProtKB-KW"/>
</dbReference>
<dbReference type="PANTHER" id="PTHR13370">
    <property type="entry name" value="RNA METHYLASE-RELATED"/>
    <property type="match status" value="1"/>
</dbReference>
<feature type="region of interest" description="Disordered" evidence="3">
    <location>
        <begin position="301"/>
        <end position="353"/>
    </location>
</feature>
<dbReference type="InterPro" id="IPR029063">
    <property type="entry name" value="SAM-dependent_MTases_sf"/>
</dbReference>
<proteinExistence type="predicted"/>
<dbReference type="Pfam" id="PF01170">
    <property type="entry name" value="UPF0020"/>
    <property type="match status" value="1"/>
</dbReference>
<dbReference type="PANTHER" id="PTHR13370:SF3">
    <property type="entry name" value="TRNA (GUANINE(10)-N2)-METHYLTRANSFERASE HOMOLOG"/>
    <property type="match status" value="1"/>
</dbReference>
<dbReference type="InterPro" id="IPR002052">
    <property type="entry name" value="DNA_methylase_N6_adenine_CS"/>
</dbReference>
<evidence type="ECO:0000259" key="5">
    <source>
        <dbReference type="Pfam" id="PF25904"/>
    </source>
</evidence>
<dbReference type="PIRSF" id="PIRSF017259">
    <property type="entry name" value="tRNA_mtfrase_TRM11"/>
    <property type="match status" value="1"/>
</dbReference>
<dbReference type="InterPro" id="IPR059073">
    <property type="entry name" value="TRMT11_N"/>
</dbReference>
<dbReference type="SUPFAM" id="SSF53335">
    <property type="entry name" value="S-adenosyl-L-methionine-dependent methyltransferases"/>
    <property type="match status" value="1"/>
</dbReference>
<name>A0A7S1F318_NOCSC</name>
<dbReference type="AlphaFoldDB" id="A0A7S1F318"/>
<feature type="domain" description="Ribosomal RNA large subunit methyltransferase K/L-like methyltransferase" evidence="4">
    <location>
        <begin position="222"/>
        <end position="312"/>
    </location>
</feature>
<evidence type="ECO:0000313" key="6">
    <source>
        <dbReference type="EMBL" id="CAD8841056.1"/>
    </source>
</evidence>
<organism evidence="6">
    <name type="scientific">Noctiluca scintillans</name>
    <name type="common">Sea sparkle</name>
    <name type="synonym">Red tide dinoflagellate</name>
    <dbReference type="NCBI Taxonomy" id="2966"/>
    <lineage>
        <taxon>Eukaryota</taxon>
        <taxon>Sar</taxon>
        <taxon>Alveolata</taxon>
        <taxon>Dinophyceae</taxon>
        <taxon>Noctilucales</taxon>
        <taxon>Noctilucaceae</taxon>
        <taxon>Noctiluca</taxon>
    </lineage>
</organism>
<dbReference type="InterPro" id="IPR000241">
    <property type="entry name" value="RlmKL-like_Mtase"/>
</dbReference>
<accession>A0A7S1F318</accession>
<protein>
    <submittedName>
        <fullName evidence="6">Uncharacterized protein</fullName>
    </submittedName>
</protein>